<feature type="transmembrane region" description="Helical" evidence="1">
    <location>
        <begin position="154"/>
        <end position="178"/>
    </location>
</feature>
<dbReference type="Pfam" id="PF15203">
    <property type="entry name" value="TMEM95"/>
    <property type="match status" value="1"/>
</dbReference>
<evidence type="ECO:0000313" key="4">
    <source>
        <dbReference type="Proteomes" id="UP000550707"/>
    </source>
</evidence>
<protein>
    <submittedName>
        <fullName evidence="3">Transmembrane protein 95</fullName>
    </submittedName>
</protein>
<feature type="signal peptide" evidence="2">
    <location>
        <begin position="1"/>
        <end position="16"/>
    </location>
</feature>
<proteinExistence type="predicted"/>
<comment type="caution">
    <text evidence="3">The sequence shown here is derived from an EMBL/GenBank/DDBJ whole genome shotgun (WGS) entry which is preliminary data.</text>
</comment>
<dbReference type="GO" id="GO:0097524">
    <property type="term" value="C:sperm plasma membrane"/>
    <property type="evidence" value="ECO:0007669"/>
    <property type="project" value="InterPro"/>
</dbReference>
<dbReference type="PANTHER" id="PTHR38808">
    <property type="entry name" value="TRANSMEMBRANE PROTEIN 95"/>
    <property type="match status" value="1"/>
</dbReference>
<accession>A0A7J8D2U4</accession>
<feature type="chain" id="PRO_5029648939" evidence="2">
    <location>
        <begin position="17"/>
        <end position="189"/>
    </location>
</feature>
<keyword evidence="2" id="KW-0732">Signal</keyword>
<keyword evidence="1" id="KW-0472">Membrane</keyword>
<evidence type="ECO:0000256" key="2">
    <source>
        <dbReference type="SAM" id="SignalP"/>
    </source>
</evidence>
<dbReference type="AlphaFoldDB" id="A0A7J8D2U4"/>
<dbReference type="GO" id="GO:0007342">
    <property type="term" value="P:fusion of sperm to egg plasma membrane involved in single fertilization"/>
    <property type="evidence" value="ECO:0007669"/>
    <property type="project" value="InterPro"/>
</dbReference>
<dbReference type="PANTHER" id="PTHR38808:SF1">
    <property type="entry name" value="SPERM-EGG FUSION PROTEIN TMEM95"/>
    <property type="match status" value="1"/>
</dbReference>
<dbReference type="EMBL" id="JACASF010000019">
    <property type="protein sequence ID" value="KAF6417491.1"/>
    <property type="molecule type" value="Genomic_DNA"/>
</dbReference>
<keyword evidence="1 3" id="KW-0812">Transmembrane</keyword>
<keyword evidence="4" id="KW-1185">Reference proteome</keyword>
<dbReference type="GO" id="GO:0002080">
    <property type="term" value="C:acrosomal membrane"/>
    <property type="evidence" value="ECO:0007669"/>
    <property type="project" value="TreeGrafter"/>
</dbReference>
<gene>
    <name evidence="3" type="ORF">HJG59_018482</name>
</gene>
<name>A0A7J8D2U4_MOLMO</name>
<organism evidence="3 4">
    <name type="scientific">Molossus molossus</name>
    <name type="common">Pallas' mastiff bat</name>
    <name type="synonym">Vespertilio molossus</name>
    <dbReference type="NCBI Taxonomy" id="27622"/>
    <lineage>
        <taxon>Eukaryota</taxon>
        <taxon>Metazoa</taxon>
        <taxon>Chordata</taxon>
        <taxon>Craniata</taxon>
        <taxon>Vertebrata</taxon>
        <taxon>Euteleostomi</taxon>
        <taxon>Mammalia</taxon>
        <taxon>Eutheria</taxon>
        <taxon>Laurasiatheria</taxon>
        <taxon>Chiroptera</taxon>
        <taxon>Yangochiroptera</taxon>
        <taxon>Molossidae</taxon>
        <taxon>Molossus</taxon>
    </lineage>
</organism>
<evidence type="ECO:0000313" key="3">
    <source>
        <dbReference type="EMBL" id="KAF6417491.1"/>
    </source>
</evidence>
<reference evidence="3 4" key="1">
    <citation type="journal article" date="2020" name="Nature">
        <title>Six reference-quality genomes reveal evolution of bat adaptations.</title>
        <authorList>
            <person name="Jebb D."/>
            <person name="Huang Z."/>
            <person name="Pippel M."/>
            <person name="Hughes G.M."/>
            <person name="Lavrichenko K."/>
            <person name="Devanna P."/>
            <person name="Winkler S."/>
            <person name="Jermiin L.S."/>
            <person name="Skirmuntt E.C."/>
            <person name="Katzourakis A."/>
            <person name="Burkitt-Gray L."/>
            <person name="Ray D.A."/>
            <person name="Sullivan K.A.M."/>
            <person name="Roscito J.G."/>
            <person name="Kirilenko B.M."/>
            <person name="Davalos L.M."/>
            <person name="Corthals A.P."/>
            <person name="Power M.L."/>
            <person name="Jones G."/>
            <person name="Ransome R.D."/>
            <person name="Dechmann D.K.N."/>
            <person name="Locatelli A.G."/>
            <person name="Puechmaille S.J."/>
            <person name="Fedrigo O."/>
            <person name="Jarvis E.D."/>
            <person name="Hiller M."/>
            <person name="Vernes S.C."/>
            <person name="Myers E.W."/>
            <person name="Teeling E.C."/>
        </authorList>
    </citation>
    <scope>NUCLEOTIDE SEQUENCE [LARGE SCALE GENOMIC DNA]</scope>
    <source>
        <strain evidence="3">MMolMol1</strain>
        <tissue evidence="3">Muscle</tissue>
    </source>
</reference>
<keyword evidence="1" id="KW-1133">Transmembrane helix</keyword>
<dbReference type="Proteomes" id="UP000550707">
    <property type="component" value="Unassembled WGS sequence"/>
</dbReference>
<dbReference type="InParanoid" id="A0A7J8D2U4"/>
<sequence length="189" mass="21617">MWVLALGGAFLAAAQACVFCRLPAHDLSSRLAWLCRQMEVHWKDCETSWNFSNFALDEVSMNKVTEKTHRVLRVMEIKKSFSSLPLYWQWLQKTKLPEYTREALCSPACSLVLLSPAGGSTILYNCSTCKGFEVYCWPQKRCFPGSHDLQEAKILLLSVFGTILFLGVLSLVVEFHLLEAKSDLRRRRH</sequence>
<dbReference type="InterPro" id="IPR027984">
    <property type="entry name" value="TMEM95"/>
</dbReference>
<dbReference type="FunCoup" id="A0A7J8D2U4">
    <property type="interactions" value="13"/>
</dbReference>
<evidence type="ECO:0000256" key="1">
    <source>
        <dbReference type="SAM" id="Phobius"/>
    </source>
</evidence>